<feature type="transmembrane region" description="Helical" evidence="6">
    <location>
        <begin position="20"/>
        <end position="41"/>
    </location>
</feature>
<dbReference type="InterPro" id="IPR006696">
    <property type="entry name" value="DUF423"/>
</dbReference>
<dbReference type="RefSeq" id="WP_006971768.1">
    <property type="nucleotide sequence ID" value="NZ_ABCS01000023.1"/>
</dbReference>
<dbReference type="PANTHER" id="PTHR43461">
    <property type="entry name" value="TRANSMEMBRANE PROTEIN 256"/>
    <property type="match status" value="1"/>
</dbReference>
<comment type="caution">
    <text evidence="7">The sequence shown here is derived from an EMBL/GenBank/DDBJ whole genome shotgun (WGS) entry which is preliminary data.</text>
</comment>
<evidence type="ECO:0000256" key="1">
    <source>
        <dbReference type="ARBA" id="ARBA00004141"/>
    </source>
</evidence>
<evidence type="ECO:0000256" key="2">
    <source>
        <dbReference type="ARBA" id="ARBA00009694"/>
    </source>
</evidence>
<keyword evidence="8" id="KW-1185">Reference proteome</keyword>
<organism evidence="7 8">
    <name type="scientific">Plesiocystis pacifica SIR-1</name>
    <dbReference type="NCBI Taxonomy" id="391625"/>
    <lineage>
        <taxon>Bacteria</taxon>
        <taxon>Pseudomonadati</taxon>
        <taxon>Myxococcota</taxon>
        <taxon>Polyangia</taxon>
        <taxon>Nannocystales</taxon>
        <taxon>Nannocystaceae</taxon>
        <taxon>Plesiocystis</taxon>
    </lineage>
</organism>
<sequence length="142" mass="14842">MTQPSPPPSPRSEPAPSWPLTAAAILGLLGVAAGAFGAHGLREIVDAEQLEWWQTAARYEQIHAVVLLVVAWAPGPWTRARRISAQAFVVGVLIFSGTLYAMALGGPRVLGAVTPLGGLGLMAGWACIAVHAQQTRTRAKSG</sequence>
<name>A6G4W9_9BACT</name>
<evidence type="ECO:0000256" key="6">
    <source>
        <dbReference type="SAM" id="Phobius"/>
    </source>
</evidence>
<comment type="subcellular location">
    <subcellularLocation>
        <location evidence="1">Membrane</location>
        <topology evidence="1">Multi-pass membrane protein</topology>
    </subcellularLocation>
</comment>
<evidence type="ECO:0000256" key="5">
    <source>
        <dbReference type="ARBA" id="ARBA00023136"/>
    </source>
</evidence>
<keyword evidence="4 6" id="KW-1133">Transmembrane helix</keyword>
<evidence type="ECO:0008006" key="9">
    <source>
        <dbReference type="Google" id="ProtNLM"/>
    </source>
</evidence>
<keyword evidence="5 6" id="KW-0472">Membrane</keyword>
<keyword evidence="3 6" id="KW-0812">Transmembrane</keyword>
<feature type="transmembrane region" description="Helical" evidence="6">
    <location>
        <begin position="109"/>
        <end position="132"/>
    </location>
</feature>
<evidence type="ECO:0000256" key="3">
    <source>
        <dbReference type="ARBA" id="ARBA00022692"/>
    </source>
</evidence>
<dbReference type="OrthoDB" id="9802121at2"/>
<dbReference type="GO" id="GO:0016020">
    <property type="term" value="C:membrane"/>
    <property type="evidence" value="ECO:0007669"/>
    <property type="project" value="UniProtKB-SubCell"/>
</dbReference>
<dbReference type="STRING" id="391625.PPSIR1_10675"/>
<evidence type="ECO:0000313" key="7">
    <source>
        <dbReference type="EMBL" id="EDM79061.1"/>
    </source>
</evidence>
<dbReference type="PANTHER" id="PTHR43461:SF1">
    <property type="entry name" value="TRANSMEMBRANE PROTEIN 256"/>
    <property type="match status" value="1"/>
</dbReference>
<dbReference type="EMBL" id="ABCS01000023">
    <property type="protein sequence ID" value="EDM79061.1"/>
    <property type="molecule type" value="Genomic_DNA"/>
</dbReference>
<proteinExistence type="inferred from homology"/>
<feature type="transmembrane region" description="Helical" evidence="6">
    <location>
        <begin position="83"/>
        <end position="103"/>
    </location>
</feature>
<accession>A6G4W9</accession>
<dbReference type="eggNOG" id="COG2363">
    <property type="taxonomic scope" value="Bacteria"/>
</dbReference>
<comment type="similarity">
    <text evidence="2">Belongs to the UPF0382 family.</text>
</comment>
<evidence type="ECO:0000256" key="4">
    <source>
        <dbReference type="ARBA" id="ARBA00022989"/>
    </source>
</evidence>
<dbReference type="Proteomes" id="UP000005801">
    <property type="component" value="Unassembled WGS sequence"/>
</dbReference>
<protein>
    <recommendedName>
        <fullName evidence="9">DUF423 domain-containing protein</fullName>
    </recommendedName>
</protein>
<dbReference type="Pfam" id="PF04241">
    <property type="entry name" value="DUF423"/>
    <property type="match status" value="1"/>
</dbReference>
<dbReference type="AlphaFoldDB" id="A6G4W9"/>
<evidence type="ECO:0000313" key="8">
    <source>
        <dbReference type="Proteomes" id="UP000005801"/>
    </source>
</evidence>
<reference evidence="7 8" key="1">
    <citation type="submission" date="2007-06" db="EMBL/GenBank/DDBJ databases">
        <authorList>
            <person name="Shimkets L."/>
            <person name="Ferriera S."/>
            <person name="Johnson J."/>
            <person name="Kravitz S."/>
            <person name="Beeson K."/>
            <person name="Sutton G."/>
            <person name="Rogers Y.-H."/>
            <person name="Friedman R."/>
            <person name="Frazier M."/>
            <person name="Venter J.C."/>
        </authorList>
    </citation>
    <scope>NUCLEOTIDE SEQUENCE [LARGE SCALE GENOMIC DNA]</scope>
    <source>
        <strain evidence="7 8">SIR-1</strain>
    </source>
</reference>
<gene>
    <name evidence="7" type="ORF">PPSIR1_10675</name>
</gene>